<organism evidence="1 2">
    <name type="scientific">Diploptera punctata</name>
    <name type="common">Pacific beetle cockroach</name>
    <dbReference type="NCBI Taxonomy" id="6984"/>
    <lineage>
        <taxon>Eukaryota</taxon>
        <taxon>Metazoa</taxon>
        <taxon>Ecdysozoa</taxon>
        <taxon>Arthropoda</taxon>
        <taxon>Hexapoda</taxon>
        <taxon>Insecta</taxon>
        <taxon>Pterygota</taxon>
        <taxon>Neoptera</taxon>
        <taxon>Polyneoptera</taxon>
        <taxon>Dictyoptera</taxon>
        <taxon>Blattodea</taxon>
        <taxon>Blaberoidea</taxon>
        <taxon>Blaberidae</taxon>
        <taxon>Diplopterinae</taxon>
        <taxon>Diploptera</taxon>
    </lineage>
</organism>
<accession>A0AAD7ZH17</accession>
<sequence length="196" mass="22453">DLRILHLYFPRSTAYSCPLPHYVTIFVEPWLREQQLPRLSSPASSCPLFLVALLSSPRPFVKTRSIVLLPALPNSSMMTSVTILRKMQLWKLASTLTTGVYCEVDITRKIILLLDRGLNLNLQFYSLATNVCETLKAFSSKLLFYVYALGITSICDISTACQPVCQQSKYRFPTRPIHIRYRMWSSSILWNLQSKV</sequence>
<feature type="non-terminal residue" evidence="1">
    <location>
        <position position="196"/>
    </location>
</feature>
<comment type="caution">
    <text evidence="1">The sequence shown here is derived from an EMBL/GenBank/DDBJ whole genome shotgun (WGS) entry which is preliminary data.</text>
</comment>
<evidence type="ECO:0000313" key="2">
    <source>
        <dbReference type="Proteomes" id="UP001233999"/>
    </source>
</evidence>
<dbReference type="AlphaFoldDB" id="A0AAD7ZH17"/>
<proteinExistence type="predicted"/>
<reference evidence="1" key="1">
    <citation type="journal article" date="2023" name="IScience">
        <title>Live-bearing cockroach genome reveals convergent evolutionary mechanisms linked to viviparity in insects and beyond.</title>
        <authorList>
            <person name="Fouks B."/>
            <person name="Harrison M.C."/>
            <person name="Mikhailova A.A."/>
            <person name="Marchal E."/>
            <person name="English S."/>
            <person name="Carruthers M."/>
            <person name="Jennings E.C."/>
            <person name="Chiamaka E.L."/>
            <person name="Frigard R.A."/>
            <person name="Pippel M."/>
            <person name="Attardo G.M."/>
            <person name="Benoit J.B."/>
            <person name="Bornberg-Bauer E."/>
            <person name="Tobe S.S."/>
        </authorList>
    </citation>
    <scope>NUCLEOTIDE SEQUENCE</scope>
    <source>
        <strain evidence="1">Stay&amp;Tobe</strain>
    </source>
</reference>
<evidence type="ECO:0000313" key="1">
    <source>
        <dbReference type="EMBL" id="KAJ9580170.1"/>
    </source>
</evidence>
<gene>
    <name evidence="1" type="ORF">L9F63_004187</name>
</gene>
<name>A0AAD7ZH17_DIPPU</name>
<feature type="non-terminal residue" evidence="1">
    <location>
        <position position="1"/>
    </location>
</feature>
<keyword evidence="2" id="KW-1185">Reference proteome</keyword>
<reference evidence="1" key="2">
    <citation type="submission" date="2023-05" db="EMBL/GenBank/DDBJ databases">
        <authorList>
            <person name="Fouks B."/>
        </authorList>
    </citation>
    <scope>NUCLEOTIDE SEQUENCE</scope>
    <source>
        <strain evidence="1">Stay&amp;Tobe</strain>
        <tissue evidence="1">Testes</tissue>
    </source>
</reference>
<dbReference type="EMBL" id="JASPKZ010008358">
    <property type="protein sequence ID" value="KAJ9580170.1"/>
    <property type="molecule type" value="Genomic_DNA"/>
</dbReference>
<dbReference type="Proteomes" id="UP001233999">
    <property type="component" value="Unassembled WGS sequence"/>
</dbReference>
<protein>
    <submittedName>
        <fullName evidence="1">Uncharacterized protein</fullName>
    </submittedName>
</protein>